<comment type="caution">
    <text evidence="2">The sequence shown here is derived from an EMBL/GenBank/DDBJ whole genome shotgun (WGS) entry which is preliminary data.</text>
</comment>
<feature type="transmembrane region" description="Helical" evidence="1">
    <location>
        <begin position="55"/>
        <end position="82"/>
    </location>
</feature>
<dbReference type="STRING" id="1423806.FD15_GL000823"/>
<sequence>MGSGPELHENKEQSEKNVSSENNWLRIMGKFVIWTVIIVLGLWIGWWLISTIVGLIIGVVSVIVSWLISAFWFVVIAWIVYATTLSPKARRRSNQKNKEWERDQKKRLGADESQQWWWWMH</sequence>
<protein>
    <submittedName>
        <fullName evidence="2">Uncharacterized protein</fullName>
    </submittedName>
</protein>
<name>A0A023CY58_9LACO</name>
<evidence type="ECO:0000313" key="3">
    <source>
        <dbReference type="Proteomes" id="UP000050961"/>
    </source>
</evidence>
<keyword evidence="1" id="KW-0472">Membrane</keyword>
<dbReference type="AlphaFoldDB" id="A0A023CY58"/>
<gene>
    <name evidence="2" type="ORF">FD15_GL000823</name>
</gene>
<feature type="transmembrane region" description="Helical" evidence="1">
    <location>
        <begin position="31"/>
        <end position="49"/>
    </location>
</feature>
<keyword evidence="1" id="KW-1133">Transmembrane helix</keyword>
<accession>A0A023CY58</accession>
<reference evidence="2 3" key="1">
    <citation type="journal article" date="2015" name="Genome Announc.">
        <title>Expanding the biotechnology potential of lactobacilli through comparative genomics of 213 strains and associated genera.</title>
        <authorList>
            <person name="Sun Z."/>
            <person name="Harris H.M."/>
            <person name="McCann A."/>
            <person name="Guo C."/>
            <person name="Argimon S."/>
            <person name="Zhang W."/>
            <person name="Yang X."/>
            <person name="Jeffery I.B."/>
            <person name="Cooney J.C."/>
            <person name="Kagawa T.F."/>
            <person name="Liu W."/>
            <person name="Song Y."/>
            <person name="Salvetti E."/>
            <person name="Wrobel A."/>
            <person name="Rasinkangas P."/>
            <person name="Parkhill J."/>
            <person name="Rea M.C."/>
            <person name="O'Sullivan O."/>
            <person name="Ritari J."/>
            <person name="Douillard F.P."/>
            <person name="Paul Ross R."/>
            <person name="Yang R."/>
            <person name="Briner A.E."/>
            <person name="Felis G.E."/>
            <person name="de Vos W.M."/>
            <person name="Barrangou R."/>
            <person name="Klaenhammer T.R."/>
            <person name="Caufield P.W."/>
            <person name="Cui Y."/>
            <person name="Zhang H."/>
            <person name="O'Toole P.W."/>
        </authorList>
    </citation>
    <scope>NUCLEOTIDE SEQUENCE [LARGE SCALE GENOMIC DNA]</scope>
    <source>
        <strain evidence="2 3">DSM 21376</strain>
    </source>
</reference>
<evidence type="ECO:0000313" key="2">
    <source>
        <dbReference type="EMBL" id="KRN07538.1"/>
    </source>
</evidence>
<organism evidence="2 3">
    <name type="scientific">Liquorilactobacillus sucicola DSM 21376 = JCM 15457</name>
    <dbReference type="NCBI Taxonomy" id="1423806"/>
    <lineage>
        <taxon>Bacteria</taxon>
        <taxon>Bacillati</taxon>
        <taxon>Bacillota</taxon>
        <taxon>Bacilli</taxon>
        <taxon>Lactobacillales</taxon>
        <taxon>Lactobacillaceae</taxon>
        <taxon>Liquorilactobacillus</taxon>
    </lineage>
</organism>
<dbReference type="Proteomes" id="UP000050961">
    <property type="component" value="Unassembled WGS sequence"/>
</dbReference>
<proteinExistence type="predicted"/>
<dbReference type="RefSeq" id="WP_034989089.1">
    <property type="nucleotide sequence ID" value="NZ_AYZF01000002.1"/>
</dbReference>
<dbReference type="EMBL" id="AYZF01000002">
    <property type="protein sequence ID" value="KRN07538.1"/>
    <property type="molecule type" value="Genomic_DNA"/>
</dbReference>
<evidence type="ECO:0000256" key="1">
    <source>
        <dbReference type="SAM" id="Phobius"/>
    </source>
</evidence>
<keyword evidence="3" id="KW-1185">Reference proteome</keyword>
<keyword evidence="1" id="KW-0812">Transmembrane</keyword>
<dbReference type="PATRIC" id="fig|1423806.3.peg.836"/>